<dbReference type="GO" id="GO:0016020">
    <property type="term" value="C:membrane"/>
    <property type="evidence" value="ECO:0007669"/>
    <property type="project" value="UniProtKB-SubCell"/>
</dbReference>
<feature type="transmembrane region" description="Helical" evidence="5">
    <location>
        <begin position="353"/>
        <end position="372"/>
    </location>
</feature>
<evidence type="ECO:0000256" key="2">
    <source>
        <dbReference type="ARBA" id="ARBA00022692"/>
    </source>
</evidence>
<feature type="domain" description="RDD" evidence="7">
    <location>
        <begin position="269"/>
        <end position="378"/>
    </location>
</feature>
<dbReference type="Pfam" id="PF04892">
    <property type="entry name" value="VanZ"/>
    <property type="match status" value="1"/>
</dbReference>
<feature type="transmembrane region" description="Helical" evidence="5">
    <location>
        <begin position="62"/>
        <end position="86"/>
    </location>
</feature>
<feature type="transmembrane region" description="Helical" evidence="5">
    <location>
        <begin position="231"/>
        <end position="253"/>
    </location>
</feature>
<dbReference type="PANTHER" id="PTHR36834">
    <property type="entry name" value="MEMBRANE PROTEIN-RELATED"/>
    <property type="match status" value="1"/>
</dbReference>
<dbReference type="AlphaFoldDB" id="A0A388SV72"/>
<evidence type="ECO:0000259" key="6">
    <source>
        <dbReference type="Pfam" id="PF04892"/>
    </source>
</evidence>
<feature type="transmembrane region" description="Helical" evidence="5">
    <location>
        <begin position="197"/>
        <end position="219"/>
    </location>
</feature>
<dbReference type="InterPro" id="IPR006976">
    <property type="entry name" value="VanZ-like"/>
</dbReference>
<comment type="subcellular location">
    <subcellularLocation>
        <location evidence="1">Membrane</location>
        <topology evidence="1">Multi-pass membrane protein</topology>
    </subcellularLocation>
</comment>
<dbReference type="InterPro" id="IPR053150">
    <property type="entry name" value="Teicoplanin_resist-assoc"/>
</dbReference>
<evidence type="ECO:0000256" key="3">
    <source>
        <dbReference type="ARBA" id="ARBA00022989"/>
    </source>
</evidence>
<dbReference type="Proteomes" id="UP000265354">
    <property type="component" value="Unassembled WGS sequence"/>
</dbReference>
<evidence type="ECO:0000256" key="4">
    <source>
        <dbReference type="ARBA" id="ARBA00023136"/>
    </source>
</evidence>
<comment type="caution">
    <text evidence="8">The sequence shown here is derived from an EMBL/GenBank/DDBJ whole genome shotgun (WGS) entry which is preliminary data.</text>
</comment>
<dbReference type="Pfam" id="PF06271">
    <property type="entry name" value="RDD"/>
    <property type="match status" value="1"/>
</dbReference>
<keyword evidence="2 5" id="KW-0812">Transmembrane</keyword>
<dbReference type="PANTHER" id="PTHR36834:SF1">
    <property type="entry name" value="INTEGRAL MEMBRANE PROTEIN"/>
    <property type="match status" value="1"/>
</dbReference>
<keyword evidence="3 5" id="KW-1133">Transmembrane helix</keyword>
<accession>A0A388SV72</accession>
<keyword evidence="4 5" id="KW-0472">Membrane</keyword>
<dbReference type="InterPro" id="IPR010432">
    <property type="entry name" value="RDD"/>
</dbReference>
<evidence type="ECO:0000313" key="8">
    <source>
        <dbReference type="EMBL" id="GBQ00469.1"/>
    </source>
</evidence>
<feature type="transmembrane region" description="Helical" evidence="5">
    <location>
        <begin position="98"/>
        <end position="118"/>
    </location>
</feature>
<evidence type="ECO:0000313" key="9">
    <source>
        <dbReference type="Proteomes" id="UP000265354"/>
    </source>
</evidence>
<evidence type="ECO:0000256" key="5">
    <source>
        <dbReference type="SAM" id="Phobius"/>
    </source>
</evidence>
<feature type="transmembrane region" description="Helical" evidence="5">
    <location>
        <begin position="387"/>
        <end position="409"/>
    </location>
</feature>
<feature type="transmembrane region" description="Helical" evidence="5">
    <location>
        <begin position="311"/>
        <end position="332"/>
    </location>
</feature>
<feature type="domain" description="VanZ-like" evidence="6">
    <location>
        <begin position="106"/>
        <end position="245"/>
    </location>
</feature>
<evidence type="ECO:0000256" key="1">
    <source>
        <dbReference type="ARBA" id="ARBA00004141"/>
    </source>
</evidence>
<proteinExistence type="predicted"/>
<organism evidence="8 9">
    <name type="scientific">Streptomyces spongiicola</name>
    <dbReference type="NCBI Taxonomy" id="1690221"/>
    <lineage>
        <taxon>Bacteria</taxon>
        <taxon>Bacillati</taxon>
        <taxon>Actinomycetota</taxon>
        <taxon>Actinomycetes</taxon>
        <taxon>Kitasatosporales</taxon>
        <taxon>Streptomycetaceae</taxon>
        <taxon>Streptomyces</taxon>
    </lineage>
</organism>
<name>A0A388SV72_9ACTN</name>
<dbReference type="EMBL" id="BGZL01000004">
    <property type="protein sequence ID" value="GBQ00469.1"/>
    <property type="molecule type" value="Genomic_DNA"/>
</dbReference>
<sequence length="449" mass="48282">MPGYRSGLRPRVTVRYPEAWPEDPRSGRVPGAGAPAREVGPLSSVAPRRRLPQKALAVLRAYLLPVEVAVVVFPLVAALIVVPVAIRGYRRRGRAGGWPVLVFYSFVFYLLATLLQTVVPLPADTDGHCAVTRYAESPQLQPLAFRSTVSTAAAGDWAPANLVTLAPAWTTLLNAVLLLPLGVYLRYYLRRGFLSSAVLAFATSLFFETTQYTGLWFVYACPYRQFNVDDLILNTAGAIAGWVVAGPLARLLPVNNPASERSRYGARVTLTRRALAFLTDMAGWLVVWTLFAGLLGVAADWPTGRRHALPAGAVLGLLWFWLLPAAMATTVGKRALLLRVTRPDGSPPGALRMAVRTGVLHLPLAMLWLTLVHETGTLAMPGPLGSVLPYATVLGAVVLWGAPPLAALLRRDGLAPHERWSGTVNRAVMPVEAGGPGLPVPEAAGDRAR</sequence>
<evidence type="ECO:0000259" key="7">
    <source>
        <dbReference type="Pfam" id="PF06271"/>
    </source>
</evidence>
<gene>
    <name evidence="8" type="ORF">SSP531S_18850</name>
</gene>
<feature type="transmembrane region" description="Helical" evidence="5">
    <location>
        <begin position="274"/>
        <end position="299"/>
    </location>
</feature>
<feature type="transmembrane region" description="Helical" evidence="5">
    <location>
        <begin position="166"/>
        <end position="185"/>
    </location>
</feature>
<reference evidence="8 9" key="1">
    <citation type="submission" date="2018-07" db="EMBL/GenBank/DDBJ databases">
        <title>Whole Genome Shotgun Sequence of Streptomyces spongiicola strain 531S.</title>
        <authorList>
            <person name="Dohra H."/>
            <person name="Kodani S."/>
        </authorList>
    </citation>
    <scope>NUCLEOTIDE SEQUENCE [LARGE SCALE GENOMIC DNA]</scope>
    <source>
        <strain evidence="8 9">531S</strain>
    </source>
</reference>
<protein>
    <submittedName>
        <fullName evidence="8">VanZ family protein</fullName>
    </submittedName>
</protein>